<feature type="signal peptide" evidence="1">
    <location>
        <begin position="1"/>
        <end position="28"/>
    </location>
</feature>
<proteinExistence type="predicted"/>
<reference evidence="2" key="2">
    <citation type="submission" date="2025-09" db="UniProtKB">
        <authorList>
            <consortium name="Ensembl"/>
        </authorList>
    </citation>
    <scope>IDENTIFICATION</scope>
</reference>
<sequence>MLAAYTERCTSSLSYLLVQLIFSVPSEAASQDVPPDTVTKIPGPTLEELSQAIKDAHFVTSPPLKYWLNFIQYGFFLVLPYVNHKAAAGYETEYTWKLFLQGS</sequence>
<evidence type="ECO:0000256" key="1">
    <source>
        <dbReference type="SAM" id="SignalP"/>
    </source>
</evidence>
<evidence type="ECO:0000313" key="3">
    <source>
        <dbReference type="Proteomes" id="UP000261600"/>
    </source>
</evidence>
<feature type="chain" id="PRO_5018727588" evidence="1">
    <location>
        <begin position="29"/>
        <end position="103"/>
    </location>
</feature>
<keyword evidence="3" id="KW-1185">Reference proteome</keyword>
<dbReference type="Proteomes" id="UP000261600">
    <property type="component" value="Unplaced"/>
</dbReference>
<organism evidence="2 3">
    <name type="scientific">Monopterus albus</name>
    <name type="common">Swamp eel</name>
    <dbReference type="NCBI Taxonomy" id="43700"/>
    <lineage>
        <taxon>Eukaryota</taxon>
        <taxon>Metazoa</taxon>
        <taxon>Chordata</taxon>
        <taxon>Craniata</taxon>
        <taxon>Vertebrata</taxon>
        <taxon>Euteleostomi</taxon>
        <taxon>Actinopterygii</taxon>
        <taxon>Neopterygii</taxon>
        <taxon>Teleostei</taxon>
        <taxon>Neoteleostei</taxon>
        <taxon>Acanthomorphata</taxon>
        <taxon>Anabantaria</taxon>
        <taxon>Synbranchiformes</taxon>
        <taxon>Synbranchidae</taxon>
        <taxon>Monopterus</taxon>
    </lineage>
</organism>
<dbReference type="Ensembl" id="ENSMALT00000001331.1">
    <property type="protein sequence ID" value="ENSMALP00000001286.1"/>
    <property type="gene ID" value="ENSMALG00000000963.1"/>
</dbReference>
<dbReference type="AlphaFoldDB" id="A0A3Q3ILP5"/>
<name>A0A3Q3ILP5_MONAL</name>
<accession>A0A3Q3ILP5</accession>
<protein>
    <submittedName>
        <fullName evidence="2">Uncharacterized protein</fullName>
    </submittedName>
</protein>
<keyword evidence="1" id="KW-0732">Signal</keyword>
<reference evidence="2" key="1">
    <citation type="submission" date="2025-08" db="UniProtKB">
        <authorList>
            <consortium name="Ensembl"/>
        </authorList>
    </citation>
    <scope>IDENTIFICATION</scope>
</reference>
<evidence type="ECO:0000313" key="2">
    <source>
        <dbReference type="Ensembl" id="ENSMALP00000001286.1"/>
    </source>
</evidence>